<keyword evidence="1" id="KW-0812">Transmembrane</keyword>
<sequence length="98" mass="11071">MKKKFSLTILPHRVWECLHSCLNLLCGLVFDYLQTWWNGGGFKVCNLLSIFRFAVFLDLLCSLIEKLRKLLNMIVAGKVGKGIALLLFCTFAMCIGIG</sequence>
<keyword evidence="1" id="KW-1133">Transmembrane helix</keyword>
<feature type="transmembrane region" description="Helical" evidence="1">
    <location>
        <begin position="79"/>
        <end position="97"/>
    </location>
</feature>
<dbReference type="AlphaFoldDB" id="A0A2P6PCK7"/>
<evidence type="ECO:0000313" key="3">
    <source>
        <dbReference type="Proteomes" id="UP000238479"/>
    </source>
</evidence>
<dbReference type="Gramene" id="PRQ19658">
    <property type="protein sequence ID" value="PRQ19658"/>
    <property type="gene ID" value="RchiOBHm_Chr7g0219641"/>
</dbReference>
<name>A0A2P6PCK7_ROSCH</name>
<proteinExistence type="predicted"/>
<dbReference type="EMBL" id="PDCK01000045">
    <property type="protein sequence ID" value="PRQ19658.1"/>
    <property type="molecule type" value="Genomic_DNA"/>
</dbReference>
<comment type="caution">
    <text evidence="2">The sequence shown here is derived from an EMBL/GenBank/DDBJ whole genome shotgun (WGS) entry which is preliminary data.</text>
</comment>
<dbReference type="Proteomes" id="UP000238479">
    <property type="component" value="Chromosome 7"/>
</dbReference>
<keyword evidence="1" id="KW-0472">Membrane</keyword>
<evidence type="ECO:0000256" key="1">
    <source>
        <dbReference type="SAM" id="Phobius"/>
    </source>
</evidence>
<accession>A0A2P6PCK7</accession>
<organism evidence="2 3">
    <name type="scientific">Rosa chinensis</name>
    <name type="common">China rose</name>
    <dbReference type="NCBI Taxonomy" id="74649"/>
    <lineage>
        <taxon>Eukaryota</taxon>
        <taxon>Viridiplantae</taxon>
        <taxon>Streptophyta</taxon>
        <taxon>Embryophyta</taxon>
        <taxon>Tracheophyta</taxon>
        <taxon>Spermatophyta</taxon>
        <taxon>Magnoliopsida</taxon>
        <taxon>eudicotyledons</taxon>
        <taxon>Gunneridae</taxon>
        <taxon>Pentapetalae</taxon>
        <taxon>rosids</taxon>
        <taxon>fabids</taxon>
        <taxon>Rosales</taxon>
        <taxon>Rosaceae</taxon>
        <taxon>Rosoideae</taxon>
        <taxon>Rosoideae incertae sedis</taxon>
        <taxon>Rosa</taxon>
    </lineage>
</organism>
<keyword evidence="3" id="KW-1185">Reference proteome</keyword>
<reference evidence="2 3" key="1">
    <citation type="journal article" date="2018" name="Nat. Genet.">
        <title>The Rosa genome provides new insights in the design of modern roses.</title>
        <authorList>
            <person name="Bendahmane M."/>
        </authorList>
    </citation>
    <scope>NUCLEOTIDE SEQUENCE [LARGE SCALE GENOMIC DNA]</scope>
    <source>
        <strain evidence="3">cv. Old Blush</strain>
    </source>
</reference>
<gene>
    <name evidence="2" type="ORF">RchiOBHm_Chr7g0219641</name>
</gene>
<evidence type="ECO:0000313" key="2">
    <source>
        <dbReference type="EMBL" id="PRQ19658.1"/>
    </source>
</evidence>
<protein>
    <submittedName>
        <fullName evidence="2">Uncharacterized protein</fullName>
    </submittedName>
</protein>